<organism evidence="2 4">
    <name type="scientific">Propionibacterium freudenreichii</name>
    <dbReference type="NCBI Taxonomy" id="1744"/>
    <lineage>
        <taxon>Bacteria</taxon>
        <taxon>Bacillati</taxon>
        <taxon>Actinomycetota</taxon>
        <taxon>Actinomycetes</taxon>
        <taxon>Propionibacteriales</taxon>
        <taxon>Propionibacteriaceae</taxon>
        <taxon>Propionibacterium</taxon>
    </lineage>
</organism>
<keyword evidence="1" id="KW-0472">Membrane</keyword>
<keyword evidence="1" id="KW-1133">Transmembrane helix</keyword>
<evidence type="ECO:0000313" key="4">
    <source>
        <dbReference type="Proteomes" id="UP000250080"/>
    </source>
</evidence>
<protein>
    <recommendedName>
        <fullName evidence="5">LPXTG cell wall anchor domain-containing protein</fullName>
    </recommendedName>
</protein>
<dbReference type="Proteomes" id="UP000250080">
    <property type="component" value="Chromosome I"/>
</dbReference>
<dbReference type="EMBL" id="LT618794">
    <property type="protein sequence ID" value="SCQ83286.1"/>
    <property type="molecule type" value="Genomic_DNA"/>
</dbReference>
<dbReference type="EMBL" id="LT618793">
    <property type="protein sequence ID" value="SCQ79688.1"/>
    <property type="molecule type" value="Genomic_DNA"/>
</dbReference>
<keyword evidence="1" id="KW-0812">Transmembrane</keyword>
<dbReference type="AlphaFoldDB" id="A0A509MGW7"/>
<proteinExistence type="predicted"/>
<evidence type="ECO:0000256" key="1">
    <source>
        <dbReference type="SAM" id="Phobius"/>
    </source>
</evidence>
<evidence type="ECO:0008006" key="5">
    <source>
        <dbReference type="Google" id="ProtNLM"/>
    </source>
</evidence>
<evidence type="ECO:0000313" key="2">
    <source>
        <dbReference type="EMBL" id="SCQ79688.1"/>
    </source>
</evidence>
<accession>A0A509MGW7</accession>
<evidence type="ECO:0000313" key="3">
    <source>
        <dbReference type="EMBL" id="SCQ83286.1"/>
    </source>
</evidence>
<gene>
    <name evidence="3" type="ORF">PFR_JS23-PH_63</name>
    <name evidence="2" type="ORF">PFR_JS23_1457</name>
</gene>
<dbReference type="Proteomes" id="UP000250080">
    <property type="component" value="Chromosome II"/>
</dbReference>
<sequence length="30" mass="3094">MSPTLTGNLVALLIVAGVVVLAMGVRREGR</sequence>
<name>A0A509MGW7_9ACTN</name>
<reference evidence="2 4" key="1">
    <citation type="submission" date="2016-09" db="EMBL/GenBank/DDBJ databases">
        <authorList>
            <person name="Laine KS P."/>
        </authorList>
    </citation>
    <scope>NUCLEOTIDE SEQUENCE [LARGE SCALE GENOMIC DNA]</scope>
    <source>
        <strain evidence="2">PFRJS-23</strain>
    </source>
</reference>
<feature type="transmembrane region" description="Helical" evidence="1">
    <location>
        <begin position="6"/>
        <end position="25"/>
    </location>
</feature>